<dbReference type="Gene3D" id="3.20.20.100">
    <property type="entry name" value="NADP-dependent oxidoreductase domain"/>
    <property type="match status" value="1"/>
</dbReference>
<evidence type="ECO:0000259" key="4">
    <source>
        <dbReference type="PROSITE" id="PS51379"/>
    </source>
</evidence>
<organism evidence="5 6">
    <name type="scientific">Candidatus Scybalenecus merdavium</name>
    <dbReference type="NCBI Taxonomy" id="2840939"/>
    <lineage>
        <taxon>Bacteria</taxon>
        <taxon>Bacillati</taxon>
        <taxon>Bacillota</taxon>
        <taxon>Clostridia</taxon>
        <taxon>Eubacteriales</taxon>
        <taxon>Oscillospiraceae</taxon>
        <taxon>Oscillospiraceae incertae sedis</taxon>
        <taxon>Candidatus Scybalenecus</taxon>
    </lineage>
</organism>
<dbReference type="Proteomes" id="UP000824125">
    <property type="component" value="Unassembled WGS sequence"/>
</dbReference>
<sequence>MIYKPFQDLKLSALGLGAMRLPVVDGDDNQIDEAAAMQMVDYAMAHGVNYYDTAWGYHGGNSELVMGKALARHDRQSFYLATKFPGYDLANMGKVEEIFEAQLKKCGVDYFDFYLFHNVCEMNIDAYLDPKYGTYDYLMQQKKAGRIRHLGFSAHGALPVMKRFLEDYGKDMEFCQIQLNYLDWTFQDAKAKVGLLQEYGIPVWVMEPLRGGRLANLPEGLAARLTAMRPNEKVPAWAFRFLQSIPDVTVTLSGMSNMAQLQENIATFESDKPLNAEEMAALMDIAGQMLSKKVLPCTACHYCTSHCPQGLPIPELLALYNEHNFSDGGFLAPMALSALPQDKQPSACIGCGSCEAVCPQQIKISEAMADFAKMLQQG</sequence>
<dbReference type="SUPFAM" id="SSF51430">
    <property type="entry name" value="NAD(P)-linked oxidoreductase"/>
    <property type="match status" value="1"/>
</dbReference>
<keyword evidence="3" id="KW-0411">Iron-sulfur</keyword>
<dbReference type="InterPro" id="IPR023210">
    <property type="entry name" value="NADP_OxRdtase_dom"/>
</dbReference>
<dbReference type="PANTHER" id="PTHR43312">
    <property type="entry name" value="D-THREO-ALDOSE 1-DEHYDROGENASE"/>
    <property type="match status" value="1"/>
</dbReference>
<reference evidence="5" key="2">
    <citation type="journal article" date="2021" name="PeerJ">
        <title>Extensive microbial diversity within the chicken gut microbiome revealed by metagenomics and culture.</title>
        <authorList>
            <person name="Gilroy R."/>
            <person name="Ravi A."/>
            <person name="Getino M."/>
            <person name="Pursley I."/>
            <person name="Horton D.L."/>
            <person name="Alikhan N.F."/>
            <person name="Baker D."/>
            <person name="Gharbi K."/>
            <person name="Hall N."/>
            <person name="Watson M."/>
            <person name="Adriaenssens E.M."/>
            <person name="Foster-Nyarko E."/>
            <person name="Jarju S."/>
            <person name="Secka A."/>
            <person name="Antonio M."/>
            <person name="Oren A."/>
            <person name="Chaudhuri R.R."/>
            <person name="La Ragione R."/>
            <person name="Hildebrand F."/>
            <person name="Pallen M.J."/>
        </authorList>
    </citation>
    <scope>NUCLEOTIDE SEQUENCE</scope>
    <source>
        <strain evidence="5">CHK176-6737</strain>
    </source>
</reference>
<dbReference type="AlphaFoldDB" id="A0A9D1MTS6"/>
<dbReference type="InterPro" id="IPR036812">
    <property type="entry name" value="NAD(P)_OxRdtase_dom_sf"/>
</dbReference>
<reference evidence="5" key="1">
    <citation type="submission" date="2020-10" db="EMBL/GenBank/DDBJ databases">
        <authorList>
            <person name="Gilroy R."/>
        </authorList>
    </citation>
    <scope>NUCLEOTIDE SEQUENCE</scope>
    <source>
        <strain evidence="5">CHK176-6737</strain>
    </source>
</reference>
<dbReference type="CDD" id="cd19096">
    <property type="entry name" value="AKR_Fe-S_oxidoreductase"/>
    <property type="match status" value="1"/>
</dbReference>
<dbReference type="EMBL" id="DVNM01000009">
    <property type="protein sequence ID" value="HIU68686.1"/>
    <property type="molecule type" value="Genomic_DNA"/>
</dbReference>
<dbReference type="PROSITE" id="PS51379">
    <property type="entry name" value="4FE4S_FER_2"/>
    <property type="match status" value="1"/>
</dbReference>
<comment type="caution">
    <text evidence="5">The sequence shown here is derived from an EMBL/GenBank/DDBJ whole genome shotgun (WGS) entry which is preliminary data.</text>
</comment>
<evidence type="ECO:0000256" key="3">
    <source>
        <dbReference type="ARBA" id="ARBA00023014"/>
    </source>
</evidence>
<evidence type="ECO:0000313" key="5">
    <source>
        <dbReference type="EMBL" id="HIU68686.1"/>
    </source>
</evidence>
<keyword evidence="1" id="KW-0479">Metal-binding</keyword>
<dbReference type="GO" id="GO:0051536">
    <property type="term" value="F:iron-sulfur cluster binding"/>
    <property type="evidence" value="ECO:0007669"/>
    <property type="project" value="UniProtKB-KW"/>
</dbReference>
<dbReference type="Pfam" id="PF00248">
    <property type="entry name" value="Aldo_ket_red"/>
    <property type="match status" value="1"/>
</dbReference>
<accession>A0A9D1MTS6</accession>
<proteinExistence type="predicted"/>
<gene>
    <name evidence="5" type="ORF">IAD23_01855</name>
</gene>
<dbReference type="PANTHER" id="PTHR43312:SF2">
    <property type="entry name" value="OXIDOREDUCTASE"/>
    <property type="match status" value="1"/>
</dbReference>
<keyword evidence="2" id="KW-0408">Iron</keyword>
<evidence type="ECO:0000256" key="2">
    <source>
        <dbReference type="ARBA" id="ARBA00023004"/>
    </source>
</evidence>
<dbReference type="InterPro" id="IPR053135">
    <property type="entry name" value="AKR2_Oxidoreductase"/>
</dbReference>
<dbReference type="Gene3D" id="3.30.70.20">
    <property type="match status" value="1"/>
</dbReference>
<protein>
    <submittedName>
        <fullName evidence="5">Aldo/keto reductase</fullName>
    </submittedName>
</protein>
<feature type="domain" description="4Fe-4S ferredoxin-type" evidence="4">
    <location>
        <begin position="339"/>
        <end position="367"/>
    </location>
</feature>
<evidence type="ECO:0000256" key="1">
    <source>
        <dbReference type="ARBA" id="ARBA00022723"/>
    </source>
</evidence>
<dbReference type="InterPro" id="IPR017900">
    <property type="entry name" value="4Fe4S_Fe_S_CS"/>
</dbReference>
<dbReference type="GO" id="GO:0046872">
    <property type="term" value="F:metal ion binding"/>
    <property type="evidence" value="ECO:0007669"/>
    <property type="project" value="UniProtKB-KW"/>
</dbReference>
<dbReference type="Pfam" id="PF13187">
    <property type="entry name" value="Fer4_9"/>
    <property type="match status" value="1"/>
</dbReference>
<name>A0A9D1MTS6_9FIRM</name>
<dbReference type="PROSITE" id="PS00198">
    <property type="entry name" value="4FE4S_FER_1"/>
    <property type="match status" value="1"/>
</dbReference>
<dbReference type="InterPro" id="IPR017896">
    <property type="entry name" value="4Fe4S_Fe-S-bd"/>
</dbReference>
<evidence type="ECO:0000313" key="6">
    <source>
        <dbReference type="Proteomes" id="UP000824125"/>
    </source>
</evidence>
<dbReference type="SUPFAM" id="SSF46548">
    <property type="entry name" value="alpha-helical ferredoxin"/>
    <property type="match status" value="1"/>
</dbReference>